<evidence type="ECO:0000256" key="1">
    <source>
        <dbReference type="SAM" id="MobiDB-lite"/>
    </source>
</evidence>
<feature type="compositionally biased region" description="Basic and acidic residues" evidence="1">
    <location>
        <begin position="190"/>
        <end position="199"/>
    </location>
</feature>
<feature type="region of interest" description="Disordered" evidence="1">
    <location>
        <begin position="89"/>
        <end position="216"/>
    </location>
</feature>
<gene>
    <name evidence="2" type="ORF">FHS42_003216</name>
</gene>
<keyword evidence="3" id="KW-1185">Reference proteome</keyword>
<evidence type="ECO:0000313" key="3">
    <source>
        <dbReference type="Proteomes" id="UP000588098"/>
    </source>
</evidence>
<name>A0A7W9Q9Q2_9ACTN</name>
<feature type="compositionally biased region" description="Acidic residues" evidence="1">
    <location>
        <begin position="117"/>
        <end position="142"/>
    </location>
</feature>
<sequence length="216" mass="22795">MINNAKIGVALVGGYALGRTKKAKLALGLGMFLAGKKLGTNPKQLAELAAKSPVLSSLNEQVRGELVDATKSAATSALTRRMTSMADSLHERTLDLDGQRDDDDTARDDARDGDARDDADERDEPEAAEESEESGEADEPADEQPSAGGAREKRTKAPRQTSGASARASRTPRTAKKTASGSARKTASAAREKTSDTRKKTARTPRKTSERGGGRG</sequence>
<dbReference type="RefSeq" id="WP_246494832.1">
    <property type="nucleotide sequence ID" value="NZ_JACHJL010000007.1"/>
</dbReference>
<protein>
    <recommendedName>
        <fullName evidence="4">DNA primase</fullName>
    </recommendedName>
</protein>
<evidence type="ECO:0000313" key="2">
    <source>
        <dbReference type="EMBL" id="MBB5936141.1"/>
    </source>
</evidence>
<organism evidence="2 3">
    <name type="scientific">Streptomyces zagrosensis</name>
    <dbReference type="NCBI Taxonomy" id="1042984"/>
    <lineage>
        <taxon>Bacteria</taxon>
        <taxon>Bacillati</taxon>
        <taxon>Actinomycetota</taxon>
        <taxon>Actinomycetes</taxon>
        <taxon>Kitasatosporales</taxon>
        <taxon>Streptomycetaceae</taxon>
        <taxon>Streptomyces</taxon>
    </lineage>
</organism>
<dbReference type="Proteomes" id="UP000588098">
    <property type="component" value="Unassembled WGS sequence"/>
</dbReference>
<feature type="compositionally biased region" description="Basic and acidic residues" evidence="1">
    <location>
        <begin position="89"/>
        <end position="99"/>
    </location>
</feature>
<feature type="compositionally biased region" description="Basic and acidic residues" evidence="1">
    <location>
        <begin position="207"/>
        <end position="216"/>
    </location>
</feature>
<accession>A0A7W9Q9Q2</accession>
<comment type="caution">
    <text evidence="2">The sequence shown here is derived from an EMBL/GenBank/DDBJ whole genome shotgun (WGS) entry which is preliminary data.</text>
</comment>
<proteinExistence type="predicted"/>
<reference evidence="2 3" key="1">
    <citation type="submission" date="2020-08" db="EMBL/GenBank/DDBJ databases">
        <title>Genomic Encyclopedia of Type Strains, Phase III (KMG-III): the genomes of soil and plant-associated and newly described type strains.</title>
        <authorList>
            <person name="Whitman W."/>
        </authorList>
    </citation>
    <scope>NUCLEOTIDE SEQUENCE [LARGE SCALE GENOMIC DNA]</scope>
    <source>
        <strain evidence="2 3">CECT 8305</strain>
    </source>
</reference>
<dbReference type="EMBL" id="JACHJL010000007">
    <property type="protein sequence ID" value="MBB5936141.1"/>
    <property type="molecule type" value="Genomic_DNA"/>
</dbReference>
<feature type="compositionally biased region" description="Basic and acidic residues" evidence="1">
    <location>
        <begin position="107"/>
        <end position="116"/>
    </location>
</feature>
<dbReference type="AlphaFoldDB" id="A0A7W9Q9Q2"/>
<evidence type="ECO:0008006" key="4">
    <source>
        <dbReference type="Google" id="ProtNLM"/>
    </source>
</evidence>
<feature type="compositionally biased region" description="Low complexity" evidence="1">
    <location>
        <begin position="161"/>
        <end position="172"/>
    </location>
</feature>